<dbReference type="Proteomes" id="UP001066276">
    <property type="component" value="Chromosome 2_1"/>
</dbReference>
<gene>
    <name evidence="2" type="ORF">NDU88_005027</name>
</gene>
<keyword evidence="3" id="KW-1185">Reference proteome</keyword>
<comment type="caution">
    <text evidence="2">The sequence shown here is derived from an EMBL/GenBank/DDBJ whole genome shotgun (WGS) entry which is preliminary data.</text>
</comment>
<evidence type="ECO:0000313" key="2">
    <source>
        <dbReference type="EMBL" id="KAJ1201213.1"/>
    </source>
</evidence>
<reference evidence="2" key="1">
    <citation type="journal article" date="2022" name="bioRxiv">
        <title>Sequencing and chromosome-scale assembly of the giantPleurodeles waltlgenome.</title>
        <authorList>
            <person name="Brown T."/>
            <person name="Elewa A."/>
            <person name="Iarovenko S."/>
            <person name="Subramanian E."/>
            <person name="Araus A.J."/>
            <person name="Petzold A."/>
            <person name="Susuki M."/>
            <person name="Suzuki K.-i.T."/>
            <person name="Hayashi T."/>
            <person name="Toyoda A."/>
            <person name="Oliveira C."/>
            <person name="Osipova E."/>
            <person name="Leigh N.D."/>
            <person name="Simon A."/>
            <person name="Yun M.H."/>
        </authorList>
    </citation>
    <scope>NUCLEOTIDE SEQUENCE</scope>
    <source>
        <strain evidence="2">20211129_DDA</strain>
        <tissue evidence="2">Liver</tissue>
    </source>
</reference>
<name>A0AAV7VHV5_PLEWA</name>
<proteinExistence type="predicted"/>
<dbReference type="AlphaFoldDB" id="A0AAV7VHV5"/>
<evidence type="ECO:0000256" key="1">
    <source>
        <dbReference type="SAM" id="MobiDB-lite"/>
    </source>
</evidence>
<sequence length="86" mass="9203">MGDVTRLAPVSLGRGSQMNQLTGREVRVEQCERERWNVQSTQTHTQLDEAKEGGHGSQAGGAATAATGTARSAQRTGFSFVLRFPA</sequence>
<feature type="compositionally biased region" description="Low complexity" evidence="1">
    <location>
        <begin position="60"/>
        <end position="74"/>
    </location>
</feature>
<organism evidence="2 3">
    <name type="scientific">Pleurodeles waltl</name>
    <name type="common">Iberian ribbed newt</name>
    <dbReference type="NCBI Taxonomy" id="8319"/>
    <lineage>
        <taxon>Eukaryota</taxon>
        <taxon>Metazoa</taxon>
        <taxon>Chordata</taxon>
        <taxon>Craniata</taxon>
        <taxon>Vertebrata</taxon>
        <taxon>Euteleostomi</taxon>
        <taxon>Amphibia</taxon>
        <taxon>Batrachia</taxon>
        <taxon>Caudata</taxon>
        <taxon>Salamandroidea</taxon>
        <taxon>Salamandridae</taxon>
        <taxon>Pleurodelinae</taxon>
        <taxon>Pleurodeles</taxon>
    </lineage>
</organism>
<dbReference type="EMBL" id="JANPWB010000003">
    <property type="protein sequence ID" value="KAJ1201213.1"/>
    <property type="molecule type" value="Genomic_DNA"/>
</dbReference>
<feature type="region of interest" description="Disordered" evidence="1">
    <location>
        <begin position="36"/>
        <end position="74"/>
    </location>
</feature>
<evidence type="ECO:0000313" key="3">
    <source>
        <dbReference type="Proteomes" id="UP001066276"/>
    </source>
</evidence>
<accession>A0AAV7VHV5</accession>
<protein>
    <submittedName>
        <fullName evidence="2">Uncharacterized protein</fullName>
    </submittedName>
</protein>